<reference evidence="1" key="1">
    <citation type="journal article" date="2021" name="Front. Plant Sci.">
        <title>Chromosome-Scale Genome Assembly for Chinese Sour Jujube and Insights Into Its Genome Evolution and Domestication Signature.</title>
        <authorList>
            <person name="Shen L.-Y."/>
            <person name="Luo H."/>
            <person name="Wang X.-L."/>
            <person name="Wang X.-M."/>
            <person name="Qiu X.-J."/>
            <person name="Liu H."/>
            <person name="Zhou S.-S."/>
            <person name="Jia K.-H."/>
            <person name="Nie S."/>
            <person name="Bao Y.-T."/>
            <person name="Zhang R.-G."/>
            <person name="Yun Q.-Z."/>
            <person name="Chai Y.-H."/>
            <person name="Lu J.-Y."/>
            <person name="Li Y."/>
            <person name="Zhao S.-W."/>
            <person name="Mao J.-F."/>
            <person name="Jia S.-G."/>
            <person name="Mao Y.-M."/>
        </authorList>
    </citation>
    <scope>NUCLEOTIDE SEQUENCE</scope>
    <source>
        <strain evidence="1">AT0</strain>
        <tissue evidence="1">Leaf</tissue>
    </source>
</reference>
<accession>A0A978V066</accession>
<dbReference type="EMBL" id="JAEACU010000008">
    <property type="protein sequence ID" value="KAH7520632.1"/>
    <property type="molecule type" value="Genomic_DNA"/>
</dbReference>
<evidence type="ECO:0000313" key="2">
    <source>
        <dbReference type="Proteomes" id="UP000813462"/>
    </source>
</evidence>
<dbReference type="AlphaFoldDB" id="A0A978V066"/>
<protein>
    <submittedName>
        <fullName evidence="1">Uncharacterized protein</fullName>
    </submittedName>
</protein>
<name>A0A978V066_ZIZJJ</name>
<dbReference type="Proteomes" id="UP000813462">
    <property type="component" value="Unassembled WGS sequence"/>
</dbReference>
<sequence>MLKQSASHWLEMTSRAWNVERNQSLGLDSRSQYKRKFDELSRYTPHLVDIDESKAQKFERGLKDGLRSPISMLWLQDAEASPSTVVDELPRISLEQELKFRINLALESRPISKIPYRMAPSEHKS</sequence>
<comment type="caution">
    <text evidence="1">The sequence shown here is derived from an EMBL/GenBank/DDBJ whole genome shotgun (WGS) entry which is preliminary data.</text>
</comment>
<organism evidence="1 2">
    <name type="scientific">Ziziphus jujuba var. spinosa</name>
    <dbReference type="NCBI Taxonomy" id="714518"/>
    <lineage>
        <taxon>Eukaryota</taxon>
        <taxon>Viridiplantae</taxon>
        <taxon>Streptophyta</taxon>
        <taxon>Embryophyta</taxon>
        <taxon>Tracheophyta</taxon>
        <taxon>Spermatophyta</taxon>
        <taxon>Magnoliopsida</taxon>
        <taxon>eudicotyledons</taxon>
        <taxon>Gunneridae</taxon>
        <taxon>Pentapetalae</taxon>
        <taxon>rosids</taxon>
        <taxon>fabids</taxon>
        <taxon>Rosales</taxon>
        <taxon>Rhamnaceae</taxon>
        <taxon>Paliureae</taxon>
        <taxon>Ziziphus</taxon>
    </lineage>
</organism>
<proteinExistence type="predicted"/>
<gene>
    <name evidence="1" type="ORF">FEM48_Zijuj08G0165500</name>
</gene>
<evidence type="ECO:0000313" key="1">
    <source>
        <dbReference type="EMBL" id="KAH7520632.1"/>
    </source>
</evidence>